<dbReference type="InterPro" id="IPR017853">
    <property type="entry name" value="GH"/>
</dbReference>
<evidence type="ECO:0000256" key="2">
    <source>
        <dbReference type="ARBA" id="ARBA00005652"/>
    </source>
</evidence>
<feature type="compositionally biased region" description="Gly residues" evidence="9">
    <location>
        <begin position="624"/>
        <end position="649"/>
    </location>
</feature>
<keyword evidence="5 8" id="KW-0119">Carbohydrate metabolism</keyword>
<keyword evidence="7 8" id="KW-0624">Polysaccharide degradation</keyword>
<evidence type="ECO:0000313" key="10">
    <source>
        <dbReference type="EMBL" id="KAG2493073.1"/>
    </source>
</evidence>
<dbReference type="InterPro" id="IPR018238">
    <property type="entry name" value="Glyco_hydro_14_CS"/>
</dbReference>
<feature type="compositionally biased region" description="Low complexity" evidence="9">
    <location>
        <begin position="1177"/>
        <end position="1188"/>
    </location>
</feature>
<protein>
    <recommendedName>
        <fullName evidence="3 8">Beta-amylase</fullName>
        <ecNumber evidence="3 8">3.2.1.2</ecNumber>
    </recommendedName>
</protein>
<dbReference type="SUPFAM" id="SSF51445">
    <property type="entry name" value="(Trans)glycosidases"/>
    <property type="match status" value="2"/>
</dbReference>
<reference evidence="10" key="1">
    <citation type="journal article" date="2020" name="bioRxiv">
        <title>Comparative genomics of Chlamydomonas.</title>
        <authorList>
            <person name="Craig R.J."/>
            <person name="Hasan A.R."/>
            <person name="Ness R.W."/>
            <person name="Keightley P.D."/>
        </authorList>
    </citation>
    <scope>NUCLEOTIDE SEQUENCE</scope>
    <source>
        <strain evidence="10">CCAP 11/70</strain>
    </source>
</reference>
<feature type="compositionally biased region" description="Gly residues" evidence="9">
    <location>
        <begin position="1106"/>
        <end position="1118"/>
    </location>
</feature>
<comment type="caution">
    <text evidence="10">The sequence shown here is derived from an EMBL/GenBank/DDBJ whole genome shotgun (WGS) entry which is preliminary data.</text>
</comment>
<sequence length="1239" mass="124550">MPTAGTEVQGRAFSTTSASFRDAGYPCHPCFPNYGGCSASGLRGAAPSREWASQAAASNFPSSASVPSFIGSGTKVLPRRYSQQLCGASSPLAGSRCEPDATVGPAVYVMLPLDTVNADGVFRYAGSQWFSSALQLLVSTGVHGVACDFWWGAIEKSPGQYNWAGYKQVVEVIKQTGLKIQAVMSFHACGGNVGDTVQVPLPEWVLQCGEADPDLFFADRPRNGGLGNRNREYISIWADDAAGVLRGRSPMQCYEDFMVSFRDNFSQELGSVVDEVVVGAGPCGELRLPSYVEANGWRFPGAGEFQCYDRRALASLAQAAREAGHPEWGYTGPHDAGEYNSTPEHTGFFAHNGSWNTPYGRWFLEWYSNCLLKHGERLLGVASQVFAARLVANQQPPSSSLHANLSSCMLHHSASQPCTFGVGSGNSSGGRMSTLSLNRILETGGSSNGSGDAADGFSTLPPPGLSSMLSGRRRDTDGAAGAGGSSSISPSCTFSSMSGFVMAGSGSSGLGSGITAMQPAAYSGSGGMRVLSAFANSAHADPSTSGGGGGGSLGTMHGGGSLGTMHGGGSLGTMHGPLVGAAAALSRGASAMYSATALLSQQQLAQLHIHAHQAAVELVASGPGRGGGSGVGAGRRSGGGAGPGSGGNSGASSATASGSGCGVGCHVADATMIDVEPSDASHSSAVPVDMLQQALHLNTSGGSSGAVGGAAAAAGGGSGGPASLSAGRFRSSASTLAEAEPMFGSGTGFAVAAAAATAGVLIASGGTARMDLCTSLSSLSTEYTTTTGVGAHGGGMLYLDVAASLVGDDESEVGTSCCTGGAAEDNDELFGLATAPPPSSRHGGGRLSEHGALLASSSAAAFGDDGRRESLDLSGGLPIGVGVVGAAVANPVMSLLSPTASCSAAGALPVAGGSAGGCVPSAPVMHLALKIAGIHWWYRSRSHAAELTAGYYNVEGRCGYAGIVDLCARHRANLVLTCVEMCDSQHPAAAQCGPEGLLRQLRQLAARAGVSLSGENALPIFSSGGVDVEALDRIVNNMRAWSAPGAARGTSPAPTPTWVNPHPGAPAFNGNGAHTTHAYAVNQHGNGNSGGGHPPGLQQTASVGGAVAGNGNGNGNGAPTGNIVCVGYRMSESGRMVPVGSPASAVVGVSQLQQAYMQQQQQQQQQLAQGSAGGPGSSSSLQVASSVSEGQTCPSPPAPDVMPALRAFTFLRLVPELLLPGYQSLWLKFMQKLLSSASA</sequence>
<evidence type="ECO:0000256" key="8">
    <source>
        <dbReference type="RuleBase" id="RU000509"/>
    </source>
</evidence>
<dbReference type="PROSITE" id="PS00506">
    <property type="entry name" value="BETA_AMYLASE_1"/>
    <property type="match status" value="1"/>
</dbReference>
<keyword evidence="4 8" id="KW-0378">Hydrolase</keyword>
<feature type="region of interest" description="Disordered" evidence="9">
    <location>
        <begin position="624"/>
        <end position="653"/>
    </location>
</feature>
<comment type="similarity">
    <text evidence="2 8">Belongs to the glycosyl hydrolase 14 family.</text>
</comment>
<dbReference type="EMBL" id="JAEHOE010000040">
    <property type="protein sequence ID" value="KAG2493073.1"/>
    <property type="molecule type" value="Genomic_DNA"/>
</dbReference>
<dbReference type="PRINTS" id="PR00750">
    <property type="entry name" value="BETAAMYLASE"/>
</dbReference>
<keyword evidence="6 8" id="KW-0326">Glycosidase</keyword>
<feature type="region of interest" description="Disordered" evidence="9">
    <location>
        <begin position="444"/>
        <end position="488"/>
    </location>
</feature>
<evidence type="ECO:0000256" key="5">
    <source>
        <dbReference type="ARBA" id="ARBA00023277"/>
    </source>
</evidence>
<proteinExistence type="inferred from homology"/>
<name>A0A835Y1R0_9CHLO</name>
<evidence type="ECO:0000313" key="11">
    <source>
        <dbReference type="Proteomes" id="UP000612055"/>
    </source>
</evidence>
<evidence type="ECO:0000256" key="9">
    <source>
        <dbReference type="SAM" id="MobiDB-lite"/>
    </source>
</evidence>
<evidence type="ECO:0000256" key="7">
    <source>
        <dbReference type="ARBA" id="ARBA00023326"/>
    </source>
</evidence>
<comment type="catalytic activity">
    <reaction evidence="1 8">
        <text>Hydrolysis of (1-&gt;4)-alpha-D-glucosidic linkages in polysaccharides so as to remove successive maltose units from the non-reducing ends of the chains.</text>
        <dbReference type="EC" id="3.2.1.2"/>
    </reaction>
</comment>
<dbReference type="PANTHER" id="PTHR31352">
    <property type="entry name" value="BETA-AMYLASE 1, CHLOROPLASTIC"/>
    <property type="match status" value="1"/>
</dbReference>
<organism evidence="10 11">
    <name type="scientific">Edaphochlamys debaryana</name>
    <dbReference type="NCBI Taxonomy" id="47281"/>
    <lineage>
        <taxon>Eukaryota</taxon>
        <taxon>Viridiplantae</taxon>
        <taxon>Chlorophyta</taxon>
        <taxon>core chlorophytes</taxon>
        <taxon>Chlorophyceae</taxon>
        <taxon>CS clade</taxon>
        <taxon>Chlamydomonadales</taxon>
        <taxon>Chlamydomonadales incertae sedis</taxon>
        <taxon>Edaphochlamys</taxon>
    </lineage>
</organism>
<dbReference type="GO" id="GO:0016161">
    <property type="term" value="F:beta-amylase activity"/>
    <property type="evidence" value="ECO:0007669"/>
    <property type="project" value="UniProtKB-EC"/>
</dbReference>
<evidence type="ECO:0000256" key="4">
    <source>
        <dbReference type="ARBA" id="ARBA00022801"/>
    </source>
</evidence>
<dbReference type="Pfam" id="PF01373">
    <property type="entry name" value="Glyco_hydro_14"/>
    <property type="match status" value="2"/>
</dbReference>
<dbReference type="InterPro" id="IPR001554">
    <property type="entry name" value="Glyco_hydro_14"/>
</dbReference>
<evidence type="ECO:0000256" key="6">
    <source>
        <dbReference type="ARBA" id="ARBA00023295"/>
    </source>
</evidence>
<feature type="compositionally biased region" description="Gly residues" evidence="9">
    <location>
        <begin position="545"/>
        <end position="561"/>
    </location>
</feature>
<dbReference type="OrthoDB" id="1660156at2759"/>
<evidence type="ECO:0000256" key="3">
    <source>
        <dbReference type="ARBA" id="ARBA00012594"/>
    </source>
</evidence>
<feature type="region of interest" description="Disordered" evidence="9">
    <location>
        <begin position="1080"/>
        <end position="1119"/>
    </location>
</feature>
<dbReference type="AlphaFoldDB" id="A0A835Y1R0"/>
<feature type="region of interest" description="Disordered" evidence="9">
    <location>
        <begin position="1164"/>
        <end position="1198"/>
    </location>
</feature>
<accession>A0A835Y1R0</accession>
<dbReference type="Proteomes" id="UP000612055">
    <property type="component" value="Unassembled WGS sequence"/>
</dbReference>
<feature type="region of interest" description="Disordered" evidence="9">
    <location>
        <begin position="538"/>
        <end position="561"/>
    </location>
</feature>
<dbReference type="GO" id="GO:0000272">
    <property type="term" value="P:polysaccharide catabolic process"/>
    <property type="evidence" value="ECO:0007669"/>
    <property type="project" value="UniProtKB-KW"/>
</dbReference>
<feature type="region of interest" description="Disordered" evidence="9">
    <location>
        <begin position="828"/>
        <end position="848"/>
    </location>
</feature>
<feature type="compositionally biased region" description="Low complexity" evidence="9">
    <location>
        <begin position="449"/>
        <end position="458"/>
    </location>
</feature>
<keyword evidence="11" id="KW-1185">Reference proteome</keyword>
<gene>
    <name evidence="10" type="ORF">HYH03_008736</name>
</gene>
<dbReference type="Gene3D" id="3.20.20.80">
    <property type="entry name" value="Glycosidases"/>
    <property type="match status" value="2"/>
</dbReference>
<dbReference type="EC" id="3.2.1.2" evidence="3 8"/>
<dbReference type="PANTHER" id="PTHR31352:SF1">
    <property type="entry name" value="BETA-AMYLASE 3, CHLOROPLASTIC"/>
    <property type="match status" value="1"/>
</dbReference>
<evidence type="ECO:0000256" key="1">
    <source>
        <dbReference type="ARBA" id="ARBA00000546"/>
    </source>
</evidence>